<dbReference type="PANTHER" id="PTHR21568">
    <property type="entry name" value="TRNA PSEUDOURIDINE SYNTHASE PUS10"/>
    <property type="match status" value="1"/>
</dbReference>
<dbReference type="GO" id="GO:0160148">
    <property type="term" value="F:tRNA pseudouridine(55) synthase activity"/>
    <property type="evidence" value="ECO:0007669"/>
    <property type="project" value="UniProtKB-EC"/>
</dbReference>
<evidence type="ECO:0000259" key="6">
    <source>
        <dbReference type="Pfam" id="PF21238"/>
    </source>
</evidence>
<accession>A0A7S2TFV9</accession>
<dbReference type="EC" id="5.4.99.25" evidence="2"/>
<feature type="compositionally biased region" description="Basic and acidic residues" evidence="5">
    <location>
        <begin position="70"/>
        <end position="91"/>
    </location>
</feature>
<dbReference type="Gene3D" id="3.30.70.3190">
    <property type="match status" value="1"/>
</dbReference>
<feature type="domain" description="Pus10-like C-terminal" evidence="6">
    <location>
        <begin position="1"/>
        <end position="59"/>
    </location>
</feature>
<evidence type="ECO:0000313" key="7">
    <source>
        <dbReference type="EMBL" id="CAD9747056.1"/>
    </source>
</evidence>
<dbReference type="GO" id="GO:0003723">
    <property type="term" value="F:RNA binding"/>
    <property type="evidence" value="ECO:0007669"/>
    <property type="project" value="InterPro"/>
</dbReference>
<proteinExistence type="inferred from homology"/>
<dbReference type="PANTHER" id="PTHR21568:SF0">
    <property type="entry name" value="TRNA PSEUDOURIDINE SYNTHASE PUS10"/>
    <property type="match status" value="1"/>
</dbReference>
<keyword evidence="3" id="KW-0819">tRNA processing</keyword>
<reference evidence="7" key="1">
    <citation type="submission" date="2021-01" db="EMBL/GenBank/DDBJ databases">
        <authorList>
            <person name="Corre E."/>
            <person name="Pelletier E."/>
            <person name="Niang G."/>
            <person name="Scheremetjew M."/>
            <person name="Finn R."/>
            <person name="Kale V."/>
            <person name="Holt S."/>
            <person name="Cochrane G."/>
            <person name="Meng A."/>
            <person name="Brown T."/>
            <person name="Cohen L."/>
        </authorList>
    </citation>
    <scope>NUCLEOTIDE SEQUENCE</scope>
    <source>
        <strain evidence="7">CCMP622</strain>
    </source>
</reference>
<gene>
    <name evidence="7" type="ORF">LSP00402_LOCUS1597</name>
</gene>
<evidence type="ECO:0000256" key="5">
    <source>
        <dbReference type="SAM" id="MobiDB-lite"/>
    </source>
</evidence>
<dbReference type="InterPro" id="IPR039894">
    <property type="entry name" value="Pus10-like"/>
</dbReference>
<dbReference type="AlphaFoldDB" id="A0A7S2TFV9"/>
<dbReference type="SUPFAM" id="SSF55120">
    <property type="entry name" value="Pseudouridine synthase"/>
    <property type="match status" value="1"/>
</dbReference>
<evidence type="ECO:0000256" key="4">
    <source>
        <dbReference type="ARBA" id="ARBA00023235"/>
    </source>
</evidence>
<organism evidence="7">
    <name type="scientific">Lotharella oceanica</name>
    <dbReference type="NCBI Taxonomy" id="641309"/>
    <lineage>
        <taxon>Eukaryota</taxon>
        <taxon>Sar</taxon>
        <taxon>Rhizaria</taxon>
        <taxon>Cercozoa</taxon>
        <taxon>Chlorarachniophyceae</taxon>
        <taxon>Lotharella</taxon>
    </lineage>
</organism>
<keyword evidence="4" id="KW-0413">Isomerase</keyword>
<feature type="compositionally biased region" description="Polar residues" evidence="5">
    <location>
        <begin position="93"/>
        <end position="106"/>
    </location>
</feature>
<sequence>MIYELTIHEWVGPREFDLDLTTEAGTYVKEFVHGDRGRTRPYLGDILGCATDILQLDVTGLLDMGPGSSEDNKGSPKTEDRQPEAMVEEKPTAATTSTQRSTCTIA</sequence>
<dbReference type="Pfam" id="PF21238">
    <property type="entry name" value="Pus10_C"/>
    <property type="match status" value="1"/>
</dbReference>
<name>A0A7S2TFV9_9EUKA</name>
<dbReference type="GO" id="GO:0031119">
    <property type="term" value="P:tRNA pseudouridine synthesis"/>
    <property type="evidence" value="ECO:0007669"/>
    <property type="project" value="TreeGrafter"/>
</dbReference>
<protein>
    <recommendedName>
        <fullName evidence="2">tRNA pseudouridine(55) synthase</fullName>
        <ecNumber evidence="2">5.4.99.25</ecNumber>
    </recommendedName>
</protein>
<dbReference type="EMBL" id="HBHP01002448">
    <property type="protein sequence ID" value="CAD9747056.1"/>
    <property type="molecule type" value="Transcribed_RNA"/>
</dbReference>
<dbReference type="InterPro" id="IPR020103">
    <property type="entry name" value="PsdUridine_synth_cat_dom_sf"/>
</dbReference>
<evidence type="ECO:0000256" key="2">
    <source>
        <dbReference type="ARBA" id="ARBA00012787"/>
    </source>
</evidence>
<evidence type="ECO:0000256" key="1">
    <source>
        <dbReference type="ARBA" id="ARBA00009652"/>
    </source>
</evidence>
<feature type="region of interest" description="Disordered" evidence="5">
    <location>
        <begin position="61"/>
        <end position="106"/>
    </location>
</feature>
<dbReference type="InterPro" id="IPR048741">
    <property type="entry name" value="Pus10-like_C"/>
</dbReference>
<comment type="similarity">
    <text evidence="1">Belongs to the pseudouridine synthase Pus10 family.</text>
</comment>
<evidence type="ECO:0000256" key="3">
    <source>
        <dbReference type="ARBA" id="ARBA00022694"/>
    </source>
</evidence>